<dbReference type="STRING" id="530564.Psta_4404"/>
<dbReference type="Pfam" id="PF09527">
    <property type="entry name" value="ATPase_gene1"/>
    <property type="match status" value="1"/>
</dbReference>
<dbReference type="HOGENOM" id="CLU_2937682_0_0_0"/>
<dbReference type="Proteomes" id="UP000001887">
    <property type="component" value="Chromosome"/>
</dbReference>
<sequence length="60" mass="6626">MEWVAKITTVALEMVIPAVVGGYLDRRFGTQYLALLGVVLGTTVGLWHLIQMTQADRPPK</sequence>
<dbReference type="KEGG" id="psl:Psta_4404"/>
<proteinExistence type="predicted"/>
<dbReference type="InterPro" id="IPR032820">
    <property type="entry name" value="ATPase_put"/>
</dbReference>
<name>D2R5W5_PIRSD</name>
<keyword evidence="1" id="KW-0812">Transmembrane</keyword>
<gene>
    <name evidence="2" type="ordered locus">Psta_4404</name>
</gene>
<keyword evidence="3" id="KW-1185">Reference proteome</keyword>
<feature type="transmembrane region" description="Helical" evidence="1">
    <location>
        <begin position="32"/>
        <end position="50"/>
    </location>
</feature>
<dbReference type="EMBL" id="CP001848">
    <property type="protein sequence ID" value="ADB19050.1"/>
    <property type="molecule type" value="Genomic_DNA"/>
</dbReference>
<protein>
    <submittedName>
        <fullName evidence="2">Uncharacterized protein</fullName>
    </submittedName>
</protein>
<keyword evidence="1" id="KW-0472">Membrane</keyword>
<accession>D2R5W5</accession>
<evidence type="ECO:0000313" key="2">
    <source>
        <dbReference type="EMBL" id="ADB19050.1"/>
    </source>
</evidence>
<evidence type="ECO:0000256" key="1">
    <source>
        <dbReference type="SAM" id="Phobius"/>
    </source>
</evidence>
<keyword evidence="1" id="KW-1133">Transmembrane helix</keyword>
<reference evidence="2 3" key="1">
    <citation type="journal article" date="2009" name="Stand. Genomic Sci.">
        <title>Complete genome sequence of Pirellula staleyi type strain (ATCC 27377).</title>
        <authorList>
            <person name="Clum A."/>
            <person name="Tindall B.J."/>
            <person name="Sikorski J."/>
            <person name="Ivanova N."/>
            <person name="Mavrommatis K."/>
            <person name="Lucas S."/>
            <person name="Glavina del Rio T."/>
            <person name="Nolan M."/>
            <person name="Chen F."/>
            <person name="Tice H."/>
            <person name="Pitluck S."/>
            <person name="Cheng J.F."/>
            <person name="Chertkov O."/>
            <person name="Brettin T."/>
            <person name="Han C."/>
            <person name="Detter J.C."/>
            <person name="Kuske C."/>
            <person name="Bruce D."/>
            <person name="Goodwin L."/>
            <person name="Ovchinikova G."/>
            <person name="Pati A."/>
            <person name="Mikhailova N."/>
            <person name="Chen A."/>
            <person name="Palaniappan K."/>
            <person name="Land M."/>
            <person name="Hauser L."/>
            <person name="Chang Y.J."/>
            <person name="Jeffries C.D."/>
            <person name="Chain P."/>
            <person name="Rohde M."/>
            <person name="Goker M."/>
            <person name="Bristow J."/>
            <person name="Eisen J.A."/>
            <person name="Markowitz V."/>
            <person name="Hugenholtz P."/>
            <person name="Kyrpides N.C."/>
            <person name="Klenk H.P."/>
            <person name="Lapidus A."/>
        </authorList>
    </citation>
    <scope>NUCLEOTIDE SEQUENCE [LARGE SCALE GENOMIC DNA]</scope>
    <source>
        <strain evidence="3">ATCC 27377 / DSM 6068 / ICPB 4128</strain>
    </source>
</reference>
<dbReference type="AlphaFoldDB" id="D2R5W5"/>
<organism evidence="2 3">
    <name type="scientific">Pirellula staleyi (strain ATCC 27377 / DSM 6068 / ICPB 4128)</name>
    <name type="common">Pirella staleyi</name>
    <dbReference type="NCBI Taxonomy" id="530564"/>
    <lineage>
        <taxon>Bacteria</taxon>
        <taxon>Pseudomonadati</taxon>
        <taxon>Planctomycetota</taxon>
        <taxon>Planctomycetia</taxon>
        <taxon>Pirellulales</taxon>
        <taxon>Pirellulaceae</taxon>
        <taxon>Pirellula</taxon>
    </lineage>
</organism>
<dbReference type="OrthoDB" id="288695at2"/>
<evidence type="ECO:0000313" key="3">
    <source>
        <dbReference type="Proteomes" id="UP000001887"/>
    </source>
</evidence>